<dbReference type="GO" id="GO:0004308">
    <property type="term" value="F:exo-alpha-sialidase activity"/>
    <property type="evidence" value="ECO:0007669"/>
    <property type="project" value="InterPro"/>
</dbReference>
<dbReference type="InterPro" id="IPR036278">
    <property type="entry name" value="Sialidase_sf"/>
</dbReference>
<protein>
    <submittedName>
        <fullName evidence="5">Trans-sialidase, putative</fullName>
    </submittedName>
</protein>
<feature type="chain" id="PRO_5003006303" evidence="2">
    <location>
        <begin position="20"/>
        <end position="681"/>
    </location>
</feature>
<dbReference type="Pfam" id="PF22925">
    <property type="entry name" value="TS_C"/>
    <property type="match status" value="1"/>
</dbReference>
<reference evidence="6" key="1">
    <citation type="journal article" date="2010" name="PLoS Negl. Trop. Dis.">
        <title>The genome sequence of Trypanosoma brucei gambiense, causative agent of chronic human african trypanosomiasis.</title>
        <authorList>
            <person name="Jackson A.P."/>
            <person name="Sanders M."/>
            <person name="Berry A."/>
            <person name="McQuillan J."/>
            <person name="Aslett M.A."/>
            <person name="Quail M.A."/>
            <person name="Chukualim B."/>
            <person name="Capewell P."/>
            <person name="MacLeod A."/>
            <person name="Melville S.E."/>
            <person name="Gibson W."/>
            <person name="Barry J.D."/>
            <person name="Berriman M."/>
            <person name="Hertz-Fowler C."/>
        </authorList>
    </citation>
    <scope>NUCLEOTIDE SEQUENCE [LARGE SCALE GENOMIC DNA]</scope>
    <source>
        <strain evidence="6">MHOM/CI/86/DAL972</strain>
    </source>
</reference>
<dbReference type="CAZy" id="GH33">
    <property type="family name" value="Glycoside Hydrolase Family 33"/>
</dbReference>
<dbReference type="VEuPathDB" id="TriTrypDB:Tbg972.11.12770"/>
<dbReference type="PANTHER" id="PTHR10628:SF30">
    <property type="entry name" value="EXO-ALPHA-SIALIDASE"/>
    <property type="match status" value="1"/>
</dbReference>
<dbReference type="InterPro" id="IPR055239">
    <property type="entry name" value="TS_C"/>
</dbReference>
<proteinExistence type="predicted"/>
<name>D0A907_TRYB9</name>
<dbReference type="Pfam" id="PF13859">
    <property type="entry name" value="BNR_3"/>
    <property type="match status" value="1"/>
</dbReference>
<dbReference type="InterPro" id="IPR013320">
    <property type="entry name" value="ConA-like_dom_sf"/>
</dbReference>
<dbReference type="CDD" id="cd15482">
    <property type="entry name" value="Sialidase_non-viral"/>
    <property type="match status" value="1"/>
</dbReference>
<dbReference type="PRINTS" id="PR01803">
    <property type="entry name" value="TCSIALIDASE"/>
</dbReference>
<evidence type="ECO:0000259" key="4">
    <source>
        <dbReference type="Pfam" id="PF22925"/>
    </source>
</evidence>
<dbReference type="AlphaFoldDB" id="D0A907"/>
<dbReference type="Proteomes" id="UP000002316">
    <property type="component" value="Chromosome 11"/>
</dbReference>
<evidence type="ECO:0000256" key="2">
    <source>
        <dbReference type="SAM" id="SignalP"/>
    </source>
</evidence>
<dbReference type="SUPFAM" id="SSF49899">
    <property type="entry name" value="Concanavalin A-like lectins/glucanases"/>
    <property type="match status" value="1"/>
</dbReference>
<feature type="signal peptide" evidence="2">
    <location>
        <begin position="1"/>
        <end position="19"/>
    </location>
</feature>
<dbReference type="GO" id="GO:0005737">
    <property type="term" value="C:cytoplasm"/>
    <property type="evidence" value="ECO:0007669"/>
    <property type="project" value="TreeGrafter"/>
</dbReference>
<organism evidence="5 6">
    <name type="scientific">Trypanosoma brucei gambiense (strain MHOM/CI/86/DAL972)</name>
    <dbReference type="NCBI Taxonomy" id="679716"/>
    <lineage>
        <taxon>Eukaryota</taxon>
        <taxon>Discoba</taxon>
        <taxon>Euglenozoa</taxon>
        <taxon>Kinetoplastea</taxon>
        <taxon>Metakinetoplastina</taxon>
        <taxon>Trypanosomatida</taxon>
        <taxon>Trypanosomatidae</taxon>
        <taxon>Trypanosoma</taxon>
    </lineage>
</organism>
<dbReference type="KEGG" id="tbg:TbgDal_XI12770"/>
<evidence type="ECO:0000259" key="3">
    <source>
        <dbReference type="Pfam" id="PF13859"/>
    </source>
</evidence>
<accession>D0A907</accession>
<dbReference type="InterPro" id="IPR011040">
    <property type="entry name" value="Sialidase"/>
</dbReference>
<dbReference type="GO" id="GO:0009313">
    <property type="term" value="P:oligosaccharide catabolic process"/>
    <property type="evidence" value="ECO:0007669"/>
    <property type="project" value="TreeGrafter"/>
</dbReference>
<evidence type="ECO:0000313" key="5">
    <source>
        <dbReference type="EMBL" id="CBH18158.1"/>
    </source>
</evidence>
<gene>
    <name evidence="5" type="ORF">TbgDal_XI12770</name>
</gene>
<keyword evidence="1" id="KW-0677">Repeat</keyword>
<dbReference type="RefSeq" id="XP_011780422.1">
    <property type="nucleotide sequence ID" value="XM_011782120.1"/>
</dbReference>
<dbReference type="InterPro" id="IPR008377">
    <property type="entry name" value="Sialidase_trypan"/>
</dbReference>
<evidence type="ECO:0000313" key="6">
    <source>
        <dbReference type="Proteomes" id="UP000002316"/>
    </source>
</evidence>
<dbReference type="PANTHER" id="PTHR10628">
    <property type="entry name" value="SIALIDASE"/>
    <property type="match status" value="1"/>
</dbReference>
<dbReference type="Gene3D" id="2.60.120.200">
    <property type="match status" value="1"/>
</dbReference>
<dbReference type="Gene3D" id="2.120.10.10">
    <property type="match status" value="1"/>
</dbReference>
<dbReference type="SUPFAM" id="SSF50939">
    <property type="entry name" value="Sialidases"/>
    <property type="match status" value="1"/>
</dbReference>
<dbReference type="GO" id="GO:0016020">
    <property type="term" value="C:membrane"/>
    <property type="evidence" value="ECO:0007669"/>
    <property type="project" value="TreeGrafter"/>
</dbReference>
<dbReference type="GO" id="GO:0006689">
    <property type="term" value="P:ganglioside catabolic process"/>
    <property type="evidence" value="ECO:0007669"/>
    <property type="project" value="TreeGrafter"/>
</dbReference>
<dbReference type="GeneID" id="23866439"/>
<feature type="domain" description="Sialidase" evidence="3">
    <location>
        <begin position="54"/>
        <end position="364"/>
    </location>
</feature>
<keyword evidence="2" id="KW-0732">Signal</keyword>
<dbReference type="EMBL" id="FN554974">
    <property type="protein sequence ID" value="CBH18158.1"/>
    <property type="molecule type" value="Genomic_DNA"/>
</dbReference>
<dbReference type="InterPro" id="IPR026856">
    <property type="entry name" value="Sialidase_fam"/>
</dbReference>
<evidence type="ECO:0000256" key="1">
    <source>
        <dbReference type="ARBA" id="ARBA00022737"/>
    </source>
</evidence>
<feature type="domain" description="Trans-sialidase C-terminal" evidence="4">
    <location>
        <begin position="433"/>
        <end position="625"/>
    </location>
</feature>
<sequence>MRMQILILLLLVMCNIGWTRSIAKTPDVYEFDLFDGDEKGSFLLSVVDAVHIHSVVEAEGVLVAIGEFRYHLAGEVRLRTFSLSSIDGGRTWKKDNIIEGRKEMEYSSYPIPLEVVAKGSNVYVLASGYDVQGDGLGKVTISECKDSLLLISGKVVRSRGFFSQSAGVEWNKQVPLKGVFPTGLQAGPVNKFFRGRRDAIVTEGGLLVFLVCLKNENSEDVPTIIYSVDDGIHWKSTPLEAHVCKENCNIFEWGGRLMLSNGSYTGHLAVYESINMGREWTEAKRTFSRVWASGAAEGGSHNLLVVTIEGKRLLIFTQRAPSTDSYGDGLNIWLSDGEHFFDIGHVTLEGGIDGEGTLLYSNGKLLYFYKKTGTFHDEVSNAVPYDIGKVAHLDHELEKIKAVVEKWRTESVLRSGTRGATDRVNCVDDAPAGLFLNDLDGDQWKDTYNSVSIKAVGAKKTLNGILFSGPNRGATWTVSNHTGAQLYNFANYEFTLGVTVEVPDRVSEKIPVVGVVISEGSVDECLEVSYTSDDKWYVTFGGRHVPTFGSSIHNETHQVTITMYNGLFTVNIDGAAFSRTGSGIKTVRRVRDVMHFYIGGYGEKKATPNGKLLVKSAVLFKRELTLAEVQVMFMRTYWPRCPSKAPLVAVDEPQEGHSNGHIDNATHVCVALAAMIFVVTF</sequence>